<dbReference type="PANTHER" id="PTHR46006:SF6">
    <property type="entry name" value="INTERSECTIN-2 ISOFORM X1"/>
    <property type="match status" value="1"/>
</dbReference>
<feature type="compositionally biased region" description="Low complexity" evidence="7">
    <location>
        <begin position="923"/>
        <end position="939"/>
    </location>
</feature>
<dbReference type="GO" id="GO:0005085">
    <property type="term" value="F:guanyl-nucleotide exchange factor activity"/>
    <property type="evidence" value="ECO:0007669"/>
    <property type="project" value="InterPro"/>
</dbReference>
<feature type="region of interest" description="Disordered" evidence="7">
    <location>
        <begin position="490"/>
        <end position="1141"/>
    </location>
</feature>
<dbReference type="InParanoid" id="F8QIC1"/>
<dbReference type="Pfam" id="PF12763">
    <property type="entry name" value="EH"/>
    <property type="match status" value="1"/>
</dbReference>
<dbReference type="PROSITE" id="PS50002">
    <property type="entry name" value="SH3"/>
    <property type="match status" value="1"/>
</dbReference>
<reference evidence="15" key="1">
    <citation type="journal article" date="2011" name="Science">
        <title>The plant cell wall-decomposing machinery underlies the functional diversity of forest fungi.</title>
        <authorList>
            <person name="Eastwood D.C."/>
            <person name="Floudas D."/>
            <person name="Binder M."/>
            <person name="Majcherczyk A."/>
            <person name="Schneider P."/>
            <person name="Aerts A."/>
            <person name="Asiegbu F.O."/>
            <person name="Baker S.E."/>
            <person name="Barry K."/>
            <person name="Bendiksby M."/>
            <person name="Blumentritt M."/>
            <person name="Coutinho P.M."/>
            <person name="Cullen D."/>
            <person name="de Vries R.P."/>
            <person name="Gathman A."/>
            <person name="Goodell B."/>
            <person name="Henrissat B."/>
            <person name="Ihrmark K."/>
            <person name="Kauserud H."/>
            <person name="Kohler A."/>
            <person name="LaButti K."/>
            <person name="Lapidus A."/>
            <person name="Lavin J.L."/>
            <person name="Lee Y.-H."/>
            <person name="Lindquist E."/>
            <person name="Lilly W."/>
            <person name="Lucas S."/>
            <person name="Morin E."/>
            <person name="Murat C."/>
            <person name="Oguiza J.A."/>
            <person name="Park J."/>
            <person name="Pisabarro A.G."/>
            <person name="Riley R."/>
            <person name="Rosling A."/>
            <person name="Salamov A."/>
            <person name="Schmidt O."/>
            <person name="Schmutz J."/>
            <person name="Skrede I."/>
            <person name="Stenlid J."/>
            <person name="Wiebenga A."/>
            <person name="Xie X."/>
            <person name="Kuees U."/>
            <person name="Hibbett D.S."/>
            <person name="Hoffmeister D."/>
            <person name="Hoegberg N."/>
            <person name="Martin F."/>
            <person name="Grigoriev I.V."/>
            <person name="Watkinson S.C."/>
        </authorList>
    </citation>
    <scope>NUCLEOTIDE SEQUENCE [LARGE SCALE GENOMIC DNA]</scope>
    <source>
        <strain evidence="15">strain S7.3</strain>
    </source>
</reference>
<dbReference type="Gene3D" id="2.30.29.30">
    <property type="entry name" value="Pleckstrin-homology domain (PH domain)/Phosphotyrosine-binding domain (PTB)"/>
    <property type="match status" value="1"/>
</dbReference>
<dbReference type="GO" id="GO:0005737">
    <property type="term" value="C:cytoplasm"/>
    <property type="evidence" value="ECO:0007669"/>
    <property type="project" value="UniProtKB-SubCell"/>
</dbReference>
<dbReference type="InterPro" id="IPR035899">
    <property type="entry name" value="DBL_dom_sf"/>
</dbReference>
<dbReference type="PROSITE" id="PS00741">
    <property type="entry name" value="DH_1"/>
    <property type="match status" value="1"/>
</dbReference>
<dbReference type="GO" id="GO:0035556">
    <property type="term" value="P:intracellular signal transduction"/>
    <property type="evidence" value="ECO:0007669"/>
    <property type="project" value="InterPro"/>
</dbReference>
<dbReference type="PROSITE" id="PS50031">
    <property type="entry name" value="EH"/>
    <property type="match status" value="1"/>
</dbReference>
<dbReference type="CDD" id="cd00174">
    <property type="entry name" value="SH3"/>
    <property type="match status" value="1"/>
</dbReference>
<feature type="compositionally biased region" description="Acidic residues" evidence="7">
    <location>
        <begin position="974"/>
        <end position="995"/>
    </location>
</feature>
<dbReference type="SMART" id="SM00027">
    <property type="entry name" value="EH"/>
    <property type="match status" value="1"/>
</dbReference>
<keyword evidence="4 6" id="KW-0728">SH3 domain</keyword>
<dbReference type="GO" id="GO:0005509">
    <property type="term" value="F:calcium ion binding"/>
    <property type="evidence" value="ECO:0007669"/>
    <property type="project" value="InterPro"/>
</dbReference>
<feature type="domain" description="PH" evidence="9">
    <location>
        <begin position="1786"/>
        <end position="1879"/>
    </location>
</feature>
<feature type="compositionally biased region" description="Low complexity" evidence="7">
    <location>
        <begin position="73"/>
        <end position="97"/>
    </location>
</feature>
<protein>
    <recommendedName>
        <fullName evidence="2">Actin cytoskeleton-regulatory complex protein PAN1</fullName>
    </recommendedName>
    <alternativeName>
        <fullName evidence="3">Actin cytoskeleton-regulatory complex protein pan1</fullName>
    </alternativeName>
</protein>
<dbReference type="EMBL" id="GL945523">
    <property type="protein sequence ID" value="EGN91942.1"/>
    <property type="molecule type" value="Genomic_DNA"/>
</dbReference>
<sequence>MSQWGQPGYQYPLQTGFPGQTPGFQQNPQQPQFQQGPHPQFQQQGGFGGVGVGLQSGFGGGGIAPQPTGFPGGRLPQGFQQPQQTGFPGSSGPGFLQAQPTGFPGAGNFGQQARAPPPVPPIPGQFQQQQPTQQTGFPVQPTGFAGRAPAPLVPQVTGFVDPRLQLLSSSFMPANMTTPYTAGGAPQLAPPPQQQAGGLSLQQSFQQHNQSRGIGSAPKIPWALSKAEKKNYDQIFRAWDAQGTGFISGQTALEVFGQSGLDKNDLARIWTLADTDNRGKLNLAEFHVAMGIIYRRLNGNDIPDELPAELVPPSSRDLDTSVNFLKDILKNDTRARSPSGFDTPVSRLRDRSLHSTSVPGAGGRQDATVYKHTDAEPPGGFYQPRSRHLDRSTVRSRNDDDSPSADLSDMKRQLENTAKMLDQAAEADASRTAEDEALDREMSDLKYRIKRLQEDLEYVSRGPRSTAKDEERRRLERELLKMMHERLPEMERKIEDRQARKDREKREWARDRDRRNDRFGRYDDNEGRYSPSVRYRDGDDDRDRGYSRNGRYDRDDDRDRSYRSRDRSREREYDRERDRERERDKPRSPPPLPPAAAPSNSISKPPPPPPAPTASPAPSTKNMTPEERQVFIRAEAKRRLEARMQALGVSSPSSTASPTLDTSVEDRLAQEKKEAEEKAKDAEKQAEQREKLRRERLEGEKALKEGRTTPAPNSAPSPAPVAPIAKAPPPAPKARAPAPPPPRKGTAPRPPIAVAPPAPPAPRPPVNAPIAPRPPAPSVVPPPAVPQVDPEDEALKAREQALRKKREEREALLRKLEEEEEEARLAEEAYQSRRNQFLASKAAGTTPSPATPTPPVARSPAPPPPPIPANVQAPQVDEEATPTAVLAPPPPPPPLAPAPSASGADKLSTNPFSRLMKEGGGSTASTPSAASATNGSTNPFFRSQTAPPPSAPTPPKTPTPTAVKASYHTAPSNSEDEWDDVKERDDDDSSDDEFENRDTRMGLAQQLFGSILPPARPQSAGPTPQSTSNHVPPAPPAPAAPPAPVAPAPPPAPAPPAAMIATPTPSGDRGALLNAIQGGARLRKASTNDRSAASLSGKVLGDPTPPPHVSITPRPVSPPVASLPEPPLMTNREDSSHSKRQSVDWYAGLAADHGVVHHLPATAEEEEEELTEYGGSVPQIQVSEPSGEAAVDPLEDIDRSKELHVRSLYPYEGQRAEDLTFGENLILTAYPSKSGGDWWYGALARDGKSGFFPQTYVQVTEKFKAKALYSYAGGNADELPFAEGDELSIVDKSETDWWKAEQGGVVFIVPAAYLEIVEGSRPSNMIKDAVRDNSEAEDDIGHAETDDADDTDDSSDVDFLSAEDDSDSDVDPEATEADQEARETERQKVLEAAGLIVNQDVKPPPGVLRSRSARRPRPAPATPQRASIVSNSSTKELPSLPSVDPSRHLNDAFDRYETFKKTHGSINSRMSVSSIDTTPSSPPKSPAISVAPSLQRDGESRASHFLNFLGRSHTPATDNDKRTIPIISAPILNTPDTPSRESSPAFGSSWASLVDKSALDGIPKSERRRQETIFELITTEADYVRDLQLIVELFYSRLMSVLGEKATTVIFANIEDLLLINTTFLSSLEERQKDCRLYVDQIGDILHKHMSNMDVYLAYCVNQSNAGKVLQSMRDTNPELASNLQTLREDPVARSLDLSSYLLVPMQRMTRYPLLIRQILHYTEVAHDRDDITAALRIAEKILNHINETIRDQEGFERLKEISQNLWIGQGRLDLTAPTRHMGPRKLLKEGILLKAKSGRKLRSFLCSDILVLTDENAKTLYRIPISLSDVLVQDVPGRDDLGFRLVLAYPRGGDTISLRVTSVRDCQTWISAVESASKKCRNVEKRLSMPGSR</sequence>
<dbReference type="Pfam" id="PF02205">
    <property type="entry name" value="WH2"/>
    <property type="match status" value="1"/>
</dbReference>
<accession>F8QIC1</accession>
<dbReference type="Pfam" id="PF16652">
    <property type="entry name" value="PH_13"/>
    <property type="match status" value="1"/>
</dbReference>
<dbReference type="InterPro" id="IPR000261">
    <property type="entry name" value="EH_dom"/>
</dbReference>
<dbReference type="PROSITE" id="PS51082">
    <property type="entry name" value="WH2"/>
    <property type="match status" value="1"/>
</dbReference>
<evidence type="ECO:0000256" key="2">
    <source>
        <dbReference type="ARBA" id="ARBA00015110"/>
    </source>
</evidence>
<feature type="compositionally biased region" description="Polar residues" evidence="7">
    <location>
        <begin position="648"/>
        <end position="662"/>
    </location>
</feature>
<dbReference type="OrthoDB" id="1716625at2759"/>
<dbReference type="SMART" id="SM00326">
    <property type="entry name" value="SH3"/>
    <property type="match status" value="2"/>
</dbReference>
<dbReference type="eggNOG" id="KOG1029">
    <property type="taxonomic scope" value="Eukaryota"/>
</dbReference>
<feature type="compositionally biased region" description="Pro residues" evidence="7">
    <location>
        <begin position="849"/>
        <end position="868"/>
    </location>
</feature>
<feature type="compositionally biased region" description="Pro residues" evidence="7">
    <location>
        <begin position="1032"/>
        <end position="1056"/>
    </location>
</feature>
<proteinExistence type="predicted"/>
<feature type="compositionally biased region" description="Basic and acidic residues" evidence="7">
    <location>
        <begin position="1379"/>
        <end position="1389"/>
    </location>
</feature>
<dbReference type="SMART" id="SM00233">
    <property type="entry name" value="PH"/>
    <property type="match status" value="1"/>
</dbReference>
<dbReference type="InterPro" id="IPR003124">
    <property type="entry name" value="WH2_dom"/>
</dbReference>
<feature type="compositionally biased region" description="Basic and acidic residues" evidence="7">
    <location>
        <begin position="624"/>
        <end position="642"/>
    </location>
</feature>
<dbReference type="eggNOG" id="KOG4305">
    <property type="taxonomic scope" value="Eukaryota"/>
</dbReference>
<evidence type="ECO:0000259" key="10">
    <source>
        <dbReference type="PROSITE" id="PS50010"/>
    </source>
</evidence>
<evidence type="ECO:0000256" key="5">
    <source>
        <dbReference type="ARBA" id="ARBA00022490"/>
    </source>
</evidence>
<feature type="compositionally biased region" description="Pro residues" evidence="7">
    <location>
        <begin position="713"/>
        <end position="785"/>
    </location>
</feature>
<feature type="compositionally biased region" description="Low complexity" evidence="7">
    <location>
        <begin position="14"/>
        <end position="44"/>
    </location>
</feature>
<feature type="compositionally biased region" description="Low complexity" evidence="7">
    <location>
        <begin position="839"/>
        <end position="848"/>
    </location>
</feature>
<feature type="region of interest" description="Disordered" evidence="7">
    <location>
        <begin position="333"/>
        <end position="408"/>
    </location>
</feature>
<dbReference type="PROSITE" id="PS50222">
    <property type="entry name" value="EF_HAND_2"/>
    <property type="match status" value="1"/>
</dbReference>
<dbReference type="InterPro" id="IPR001452">
    <property type="entry name" value="SH3_domain"/>
</dbReference>
<comment type="subcellular location">
    <subcellularLocation>
        <location evidence="1">Cytoplasm</location>
    </subcellularLocation>
</comment>
<feature type="compositionally biased region" description="Polar residues" evidence="7">
    <location>
        <begin position="1470"/>
        <end position="1479"/>
    </location>
</feature>
<dbReference type="PRINTS" id="PR00499">
    <property type="entry name" value="P67PHOX"/>
</dbReference>
<dbReference type="PANTHER" id="PTHR46006">
    <property type="entry name" value="RHO GUANINE NUCLEOTIDE EXCHANGE FACTOR AT 64C, ISOFORM A"/>
    <property type="match status" value="1"/>
</dbReference>
<feature type="region of interest" description="Disordered" evidence="7">
    <location>
        <begin position="1331"/>
        <end position="1448"/>
    </location>
</feature>
<dbReference type="Pfam" id="PF00621">
    <property type="entry name" value="RhoGEF"/>
    <property type="match status" value="1"/>
</dbReference>
<dbReference type="SUPFAM" id="SSF50044">
    <property type="entry name" value="SH3-domain"/>
    <property type="match status" value="2"/>
</dbReference>
<feature type="compositionally biased region" description="Basic and acidic residues" evidence="7">
    <location>
        <begin position="534"/>
        <end position="587"/>
    </location>
</feature>
<dbReference type="SMART" id="SM00246">
    <property type="entry name" value="WH2"/>
    <property type="match status" value="1"/>
</dbReference>
<feature type="compositionally biased region" description="Pro residues" evidence="7">
    <location>
        <begin position="946"/>
        <end position="958"/>
    </location>
</feature>
<dbReference type="SUPFAM" id="SSF48065">
    <property type="entry name" value="DBL homology domain (DH-domain)"/>
    <property type="match status" value="1"/>
</dbReference>
<evidence type="ECO:0000256" key="7">
    <source>
        <dbReference type="SAM" id="MobiDB-lite"/>
    </source>
</evidence>
<evidence type="ECO:0000256" key="1">
    <source>
        <dbReference type="ARBA" id="ARBA00004496"/>
    </source>
</evidence>
<evidence type="ECO:0000259" key="9">
    <source>
        <dbReference type="PROSITE" id="PS50003"/>
    </source>
</evidence>
<evidence type="ECO:0000313" key="15">
    <source>
        <dbReference type="Proteomes" id="UP000008063"/>
    </source>
</evidence>
<feature type="domain" description="EH" evidence="11">
    <location>
        <begin position="228"/>
        <end position="317"/>
    </location>
</feature>
<dbReference type="PROSITE" id="PS50010">
    <property type="entry name" value="DH_2"/>
    <property type="match status" value="1"/>
</dbReference>
<evidence type="ECO:0000259" key="13">
    <source>
        <dbReference type="PROSITE" id="PS51082"/>
    </source>
</evidence>
<feature type="domain" description="EF-hand" evidence="12">
    <location>
        <begin position="261"/>
        <end position="296"/>
    </location>
</feature>
<keyword evidence="15" id="KW-1185">Reference proteome</keyword>
<dbReference type="GO" id="GO:0003779">
    <property type="term" value="F:actin binding"/>
    <property type="evidence" value="ECO:0007669"/>
    <property type="project" value="InterPro"/>
</dbReference>
<dbReference type="InterPro" id="IPR011993">
    <property type="entry name" value="PH-like_dom_sf"/>
</dbReference>
<dbReference type="InterPro" id="IPR051480">
    <property type="entry name" value="Endocytic_GEF_Adapter"/>
</dbReference>
<dbReference type="InterPro" id="IPR001849">
    <property type="entry name" value="PH_domain"/>
</dbReference>
<evidence type="ECO:0000256" key="3">
    <source>
        <dbReference type="ARBA" id="ARBA00020728"/>
    </source>
</evidence>
<dbReference type="SUPFAM" id="SSF50729">
    <property type="entry name" value="PH domain-like"/>
    <property type="match status" value="1"/>
</dbReference>
<evidence type="ECO:0000256" key="6">
    <source>
        <dbReference type="PROSITE-ProRule" id="PRU00192"/>
    </source>
</evidence>
<feature type="compositionally biased region" description="Gly residues" evidence="7">
    <location>
        <begin position="45"/>
        <end position="63"/>
    </location>
</feature>
<dbReference type="InterPro" id="IPR002048">
    <property type="entry name" value="EF_hand_dom"/>
</dbReference>
<dbReference type="Gene3D" id="2.30.30.40">
    <property type="entry name" value="SH3 Domains"/>
    <property type="match status" value="2"/>
</dbReference>
<dbReference type="SMART" id="SM00325">
    <property type="entry name" value="RhoGEF"/>
    <property type="match status" value="1"/>
</dbReference>
<dbReference type="InterPro" id="IPR000219">
    <property type="entry name" value="DH_dom"/>
</dbReference>
<dbReference type="CDD" id="cd00160">
    <property type="entry name" value="RhoGEF"/>
    <property type="match status" value="1"/>
</dbReference>
<feature type="compositionally biased region" description="Polar residues" evidence="7">
    <location>
        <begin position="1020"/>
        <end position="1030"/>
    </location>
</feature>
<evidence type="ECO:0000313" key="14">
    <source>
        <dbReference type="EMBL" id="EGN91942.1"/>
    </source>
</evidence>
<dbReference type="Gene3D" id="1.10.238.10">
    <property type="entry name" value="EF-hand"/>
    <property type="match status" value="1"/>
</dbReference>
<gene>
    <name evidence="14" type="ORF">SERLA73DRAFT_164285</name>
</gene>
<dbReference type="GO" id="GO:0035025">
    <property type="term" value="P:positive regulation of Rho protein signal transduction"/>
    <property type="evidence" value="ECO:0007669"/>
    <property type="project" value="TreeGrafter"/>
</dbReference>
<dbReference type="CDD" id="cd00052">
    <property type="entry name" value="EH"/>
    <property type="match status" value="1"/>
</dbReference>
<feature type="region of interest" description="Disordered" evidence="7">
    <location>
        <begin position="1470"/>
        <end position="1496"/>
    </location>
</feature>
<feature type="compositionally biased region" description="Basic and acidic residues" evidence="7">
    <location>
        <begin position="490"/>
        <end position="527"/>
    </location>
</feature>
<feature type="region of interest" description="Disordered" evidence="7">
    <location>
        <begin position="1"/>
        <end position="114"/>
    </location>
</feature>
<feature type="domain" description="DH" evidence="10">
    <location>
        <begin position="1568"/>
        <end position="1749"/>
    </location>
</feature>
<feature type="compositionally biased region" description="Pro residues" evidence="7">
    <location>
        <begin position="604"/>
        <end position="615"/>
    </location>
</feature>
<dbReference type="InterPro" id="IPR036028">
    <property type="entry name" value="SH3-like_dom_sf"/>
</dbReference>
<name>F8QIC1_SERL3</name>
<feature type="compositionally biased region" description="Basic and acidic residues" evidence="7">
    <location>
        <begin position="793"/>
        <end position="831"/>
    </location>
</feature>
<dbReference type="SUPFAM" id="SSF47473">
    <property type="entry name" value="EF-hand"/>
    <property type="match status" value="1"/>
</dbReference>
<dbReference type="Gene3D" id="1.20.900.10">
    <property type="entry name" value="Dbl homology (DH) domain"/>
    <property type="match status" value="1"/>
</dbReference>
<feature type="compositionally biased region" description="Pro residues" evidence="7">
    <location>
        <begin position="887"/>
        <end position="897"/>
    </location>
</feature>
<dbReference type="Proteomes" id="UP000008063">
    <property type="component" value="Unassembled WGS sequence"/>
</dbReference>
<feature type="compositionally biased region" description="Basic and acidic residues" evidence="7">
    <location>
        <begin position="387"/>
        <end position="400"/>
    </location>
</feature>
<keyword evidence="5" id="KW-0963">Cytoplasm</keyword>
<dbReference type="Pfam" id="PF00018">
    <property type="entry name" value="SH3_1"/>
    <property type="match status" value="2"/>
</dbReference>
<feature type="domain" description="SH3" evidence="8">
    <location>
        <begin position="1260"/>
        <end position="1319"/>
    </location>
</feature>
<dbReference type="PROSITE" id="PS50003">
    <property type="entry name" value="PH_DOMAIN"/>
    <property type="match status" value="1"/>
</dbReference>
<dbReference type="FunCoup" id="F8QIC1">
    <property type="interactions" value="21"/>
</dbReference>
<dbReference type="HOGENOM" id="CLU_235129_0_0_1"/>
<dbReference type="OMA" id="DATVYKY"/>
<dbReference type="InterPro" id="IPR011992">
    <property type="entry name" value="EF-hand-dom_pair"/>
</dbReference>
<organism evidence="15">
    <name type="scientific">Serpula lacrymans var. lacrymans (strain S7.3)</name>
    <name type="common">Dry rot fungus</name>
    <dbReference type="NCBI Taxonomy" id="936435"/>
    <lineage>
        <taxon>Eukaryota</taxon>
        <taxon>Fungi</taxon>
        <taxon>Dikarya</taxon>
        <taxon>Basidiomycota</taxon>
        <taxon>Agaricomycotina</taxon>
        <taxon>Agaricomycetes</taxon>
        <taxon>Agaricomycetidae</taxon>
        <taxon>Boletales</taxon>
        <taxon>Coniophorineae</taxon>
        <taxon>Serpulaceae</taxon>
        <taxon>Serpula</taxon>
    </lineage>
</organism>
<feature type="compositionally biased region" description="Acidic residues" evidence="7">
    <location>
        <begin position="1346"/>
        <end position="1378"/>
    </location>
</feature>
<dbReference type="STRING" id="936435.F8QIC1"/>
<evidence type="ECO:0000259" key="12">
    <source>
        <dbReference type="PROSITE" id="PS50222"/>
    </source>
</evidence>
<evidence type="ECO:0000259" key="8">
    <source>
        <dbReference type="PROSITE" id="PS50002"/>
    </source>
</evidence>
<feature type="compositionally biased region" description="Basic and acidic residues" evidence="7">
    <location>
        <begin position="664"/>
        <end position="707"/>
    </location>
</feature>
<feature type="compositionally biased region" description="Basic and acidic residues" evidence="7">
    <location>
        <begin position="1331"/>
        <end position="1345"/>
    </location>
</feature>
<evidence type="ECO:0000256" key="4">
    <source>
        <dbReference type="ARBA" id="ARBA00022443"/>
    </source>
</evidence>
<dbReference type="InterPro" id="IPR001331">
    <property type="entry name" value="GDS_CDC24_CS"/>
</dbReference>
<feature type="domain" description="WH2" evidence="13">
    <location>
        <begin position="1068"/>
        <end position="1085"/>
    </location>
</feature>
<evidence type="ECO:0000259" key="11">
    <source>
        <dbReference type="PROSITE" id="PS50031"/>
    </source>
</evidence>